<evidence type="ECO:0000256" key="2">
    <source>
        <dbReference type="ARBA" id="ARBA00022475"/>
    </source>
</evidence>
<dbReference type="Gene3D" id="2.60.40.2160">
    <property type="entry name" value="Interleukin-17 receptor A/B, fibronectin-III-like domain 1"/>
    <property type="match status" value="1"/>
</dbReference>
<dbReference type="GeneID" id="582184"/>
<name>A0A7M7HQ68_STRPU</name>
<evidence type="ECO:0000256" key="1">
    <source>
        <dbReference type="ARBA" id="ARBA00004251"/>
    </source>
</evidence>
<dbReference type="OrthoDB" id="10181869at2759"/>
<dbReference type="Proteomes" id="UP000007110">
    <property type="component" value="Unassembled WGS sequence"/>
</dbReference>
<evidence type="ECO:0000256" key="4">
    <source>
        <dbReference type="SAM" id="Phobius"/>
    </source>
</evidence>
<reference evidence="5" key="2">
    <citation type="submission" date="2021-01" db="UniProtKB">
        <authorList>
            <consortium name="EnsemblMetazoa"/>
        </authorList>
    </citation>
    <scope>IDENTIFICATION</scope>
</reference>
<organism evidence="5 6">
    <name type="scientific">Strongylocentrotus purpuratus</name>
    <name type="common">Purple sea urchin</name>
    <dbReference type="NCBI Taxonomy" id="7668"/>
    <lineage>
        <taxon>Eukaryota</taxon>
        <taxon>Metazoa</taxon>
        <taxon>Echinodermata</taxon>
        <taxon>Eleutherozoa</taxon>
        <taxon>Echinozoa</taxon>
        <taxon>Echinoidea</taxon>
        <taxon>Euechinoidea</taxon>
        <taxon>Echinacea</taxon>
        <taxon>Camarodonta</taxon>
        <taxon>Echinidea</taxon>
        <taxon>Strongylocentrotidae</taxon>
        <taxon>Strongylocentrotus</taxon>
    </lineage>
</organism>
<dbReference type="EnsemblMetazoa" id="XM_011684994">
    <property type="protein sequence ID" value="XP_011683296"/>
    <property type="gene ID" value="LOC582184"/>
</dbReference>
<feature type="compositionally biased region" description="Basic and acidic residues" evidence="3">
    <location>
        <begin position="381"/>
        <end position="394"/>
    </location>
</feature>
<keyword evidence="4" id="KW-1133">Transmembrane helix</keyword>
<dbReference type="InParanoid" id="A0A7M7HQ68"/>
<sequence>MAHIPFYIPLLVVIITVYVSWCISGAGALRSGGVPLTCTSPCQQTDASRVSSSPLPPCVITPNCWNRDTVPVNQAPGGPLQVGMGSSSVVGPDAKVYLEMSPQWRASQDRISLLTGYEVKVMCNRNVCASQYFCVTVSFNRTLTIEDTRSNFTVSCQYGNFSQPSMDYVIIIRSLPKNNDDSNKASHIAALPSCKQKPLVSLCHIDSPEDWVPEYKPFISQISNGSVVVSFWPSTSKTYPRYHVLLEEVVNVKERRMPIFFEAHFDSQRDGNPYVYFNNVPKGIYIAYVCIDESICPDCPIFKSSNNITALAMPTPTQSTTPTSPRTTTRPRDPEKVSNKSASPLPLAALAGALGGILGVILIIFLIARTRKRNSLPPSKKSGDEKEIGGDHLGRSPMLHRNNVPYDDCDSITGTGYINQWPPPWSSNSDYDNNLFGISNPSMIPPIIHNEWKQTNGRLAQESEFYANTIGYQRGDSISKVAVDVHSSMEIQTSIKSGLPSMEPPDSGVDSIYSEGTTEDGQTLFSLALTNLGEEV</sequence>
<dbReference type="GO" id="GO:0005886">
    <property type="term" value="C:plasma membrane"/>
    <property type="evidence" value="ECO:0007669"/>
    <property type="project" value="UniProtKB-SubCell"/>
</dbReference>
<reference evidence="6" key="1">
    <citation type="submission" date="2015-02" db="EMBL/GenBank/DDBJ databases">
        <title>Genome sequencing for Strongylocentrotus purpuratus.</title>
        <authorList>
            <person name="Murali S."/>
            <person name="Liu Y."/>
            <person name="Vee V."/>
            <person name="English A."/>
            <person name="Wang M."/>
            <person name="Skinner E."/>
            <person name="Han Y."/>
            <person name="Muzny D.M."/>
            <person name="Worley K.C."/>
            <person name="Gibbs R.A."/>
        </authorList>
    </citation>
    <scope>NUCLEOTIDE SEQUENCE</scope>
</reference>
<feature type="transmembrane region" description="Helical" evidence="4">
    <location>
        <begin position="7"/>
        <end position="29"/>
    </location>
</feature>
<dbReference type="RefSeq" id="XP_011683296.2">
    <property type="nucleotide sequence ID" value="XM_011684994.2"/>
</dbReference>
<dbReference type="AlphaFoldDB" id="A0A7M7HQ68"/>
<evidence type="ECO:0000313" key="5">
    <source>
        <dbReference type="EnsemblMetazoa" id="XP_011683296"/>
    </source>
</evidence>
<dbReference type="KEGG" id="spu:582184"/>
<keyword evidence="2" id="KW-1003">Cell membrane</keyword>
<feature type="region of interest" description="Disordered" evidence="3">
    <location>
        <begin position="312"/>
        <end position="341"/>
    </location>
</feature>
<accession>A0A7M7HQ68</accession>
<keyword evidence="4" id="KW-0812">Transmembrane</keyword>
<evidence type="ECO:0000256" key="3">
    <source>
        <dbReference type="SAM" id="MobiDB-lite"/>
    </source>
</evidence>
<keyword evidence="6" id="KW-1185">Reference proteome</keyword>
<protein>
    <submittedName>
        <fullName evidence="5">Uncharacterized protein</fullName>
    </submittedName>
</protein>
<evidence type="ECO:0000313" key="6">
    <source>
        <dbReference type="Proteomes" id="UP000007110"/>
    </source>
</evidence>
<comment type="subcellular location">
    <subcellularLocation>
        <location evidence="1">Cell membrane</location>
        <topology evidence="1">Single-pass type I membrane protein</topology>
    </subcellularLocation>
</comment>
<feature type="region of interest" description="Disordered" evidence="3">
    <location>
        <begin position="375"/>
        <end position="402"/>
    </location>
</feature>
<proteinExistence type="predicted"/>
<feature type="transmembrane region" description="Helical" evidence="4">
    <location>
        <begin position="345"/>
        <end position="368"/>
    </location>
</feature>
<dbReference type="InterPro" id="IPR038683">
    <property type="entry name" value="IL17RA/B_FnIII-like_1_sf"/>
</dbReference>
<keyword evidence="4" id="KW-0472">Membrane</keyword>
<feature type="compositionally biased region" description="Low complexity" evidence="3">
    <location>
        <begin position="314"/>
        <end position="328"/>
    </location>
</feature>